<accession>A0A7Z0SE74</accession>
<evidence type="ECO:0000256" key="3">
    <source>
        <dbReference type="ARBA" id="ARBA00022692"/>
    </source>
</evidence>
<evidence type="ECO:0000256" key="4">
    <source>
        <dbReference type="ARBA" id="ARBA00022989"/>
    </source>
</evidence>
<keyword evidence="4" id="KW-1133">Transmembrane helix</keyword>
<dbReference type="Pfam" id="PF00999">
    <property type="entry name" value="Na_H_Exchanger"/>
    <property type="match status" value="1"/>
</dbReference>
<dbReference type="InterPro" id="IPR006153">
    <property type="entry name" value="Cation/H_exchanger_TM"/>
</dbReference>
<proteinExistence type="predicted"/>
<gene>
    <name evidence="8" type="ORF">H0A75_08035</name>
</gene>
<dbReference type="AlphaFoldDB" id="A0A7Z0SE74"/>
<keyword evidence="6" id="KW-0472">Membrane</keyword>
<evidence type="ECO:0000256" key="1">
    <source>
        <dbReference type="ARBA" id="ARBA00004141"/>
    </source>
</evidence>
<dbReference type="Proteomes" id="UP000537890">
    <property type="component" value="Unassembled WGS sequence"/>
</dbReference>
<feature type="domain" description="Cation/H+ exchanger transmembrane" evidence="7">
    <location>
        <begin position="32"/>
        <end position="104"/>
    </location>
</feature>
<keyword evidence="3" id="KW-0812">Transmembrane</keyword>
<dbReference type="GO" id="GO:1902600">
    <property type="term" value="P:proton transmembrane transport"/>
    <property type="evidence" value="ECO:0007669"/>
    <property type="project" value="InterPro"/>
</dbReference>
<keyword evidence="5" id="KW-0406">Ion transport</keyword>
<dbReference type="GO" id="GO:0015297">
    <property type="term" value="F:antiporter activity"/>
    <property type="evidence" value="ECO:0007669"/>
    <property type="project" value="UniProtKB-KW"/>
</dbReference>
<sequence length="164" mass="18054">MGYLLRVALTWICNNGINTSFFINADVGCLGVAVVMRKIGLPTIMGELVMGCNPSALGWVTPNEVISTPGKIGIFFLMLHTGVETEPREFYAAVMDSFGIALIGNHCAFTKYERCAALCHDITASIFCWLNHDCNRCCRHTENIARPGFRIPHSRIGAPNLCCR</sequence>
<evidence type="ECO:0000256" key="6">
    <source>
        <dbReference type="ARBA" id="ARBA00023136"/>
    </source>
</evidence>
<reference evidence="8 9" key="1">
    <citation type="submission" date="2020-05" db="EMBL/GenBank/DDBJ databases">
        <title>Horizontal transmission and recombination maintain forever young bacterial symbiont genomes.</title>
        <authorList>
            <person name="Russell S.L."/>
            <person name="Pepper-Tunick E."/>
            <person name="Svedberg J."/>
            <person name="Byrne A."/>
            <person name="Ruelas Castillo J."/>
            <person name="Vollmers C."/>
            <person name="Beinart R.A."/>
            <person name="Corbett-Detig R."/>
        </authorList>
    </citation>
    <scope>NUCLEOTIDE SEQUENCE [LARGE SCALE GENOMIC DNA]</scope>
    <source>
        <strain evidence="8">4727-3</strain>
    </source>
</reference>
<comment type="caution">
    <text evidence="8">The sequence shown here is derived from an EMBL/GenBank/DDBJ whole genome shotgun (WGS) entry which is preliminary data.</text>
</comment>
<dbReference type="GO" id="GO:0016020">
    <property type="term" value="C:membrane"/>
    <property type="evidence" value="ECO:0007669"/>
    <property type="project" value="UniProtKB-SubCell"/>
</dbReference>
<evidence type="ECO:0000259" key="7">
    <source>
        <dbReference type="Pfam" id="PF00999"/>
    </source>
</evidence>
<evidence type="ECO:0000313" key="9">
    <source>
        <dbReference type="Proteomes" id="UP000537890"/>
    </source>
</evidence>
<protein>
    <submittedName>
        <fullName evidence="8">Cation:proton antiporter</fullName>
    </submittedName>
</protein>
<name>A0A7Z0SE74_9GAMM</name>
<dbReference type="EMBL" id="JACCHS010000168">
    <property type="protein sequence ID" value="NYT47514.1"/>
    <property type="molecule type" value="Genomic_DNA"/>
</dbReference>
<comment type="subcellular location">
    <subcellularLocation>
        <location evidence="1">Membrane</location>
        <topology evidence="1">Multi-pass membrane protein</topology>
    </subcellularLocation>
</comment>
<dbReference type="InterPro" id="IPR038770">
    <property type="entry name" value="Na+/solute_symporter_sf"/>
</dbReference>
<evidence type="ECO:0000256" key="2">
    <source>
        <dbReference type="ARBA" id="ARBA00022449"/>
    </source>
</evidence>
<dbReference type="Gene3D" id="1.20.1530.20">
    <property type="match status" value="1"/>
</dbReference>
<keyword evidence="2" id="KW-0813">Transport</keyword>
<evidence type="ECO:0000313" key="8">
    <source>
        <dbReference type="EMBL" id="NYT47514.1"/>
    </source>
</evidence>
<organism evidence="8 9">
    <name type="scientific">Candidatus Methanofishera endochildressiae</name>
    <dbReference type="NCBI Taxonomy" id="2738884"/>
    <lineage>
        <taxon>Bacteria</taxon>
        <taxon>Pseudomonadati</taxon>
        <taxon>Pseudomonadota</taxon>
        <taxon>Gammaproteobacteria</taxon>
        <taxon>Candidatus Methanofishera</taxon>
    </lineage>
</organism>
<evidence type="ECO:0000256" key="5">
    <source>
        <dbReference type="ARBA" id="ARBA00023065"/>
    </source>
</evidence>
<keyword evidence="2" id="KW-0050">Antiport</keyword>